<proteinExistence type="predicted"/>
<reference evidence="1 2" key="1">
    <citation type="submission" date="2016-07" db="EMBL/GenBank/DDBJ databases">
        <title>Genome sequencing of Vibrio scophthalmi strain VS-05, an isolated from Paralichthys olivaceus.</title>
        <authorList>
            <person name="Han H.-J."/>
        </authorList>
    </citation>
    <scope>NUCLEOTIDE SEQUENCE [LARGE SCALE GENOMIC DNA]</scope>
    <source>
        <strain evidence="1 2">VS-05</strain>
    </source>
</reference>
<accession>A0A1C7F838</accession>
<dbReference type="AlphaFoldDB" id="A0A1C7F838"/>
<dbReference type="Proteomes" id="UP000092528">
    <property type="component" value="Chromosome 1"/>
</dbReference>
<sequence>MTNPIKDKGQTKVVTLAEPIEKEVKGEMVTIEKVELTKPHSGHLRGVNLNDICQADFDAGKTVIPRISELDERDMLNLDPANWAPLLTTLASFFVNTGR</sequence>
<dbReference type="PATRIC" id="fig|45658.7.peg.1138"/>
<gene>
    <name evidence="1" type="ORF">VSVS05_01168</name>
</gene>
<dbReference type="Pfam" id="PF10109">
    <property type="entry name" value="Phage_TAC_7"/>
    <property type="match status" value="1"/>
</dbReference>
<dbReference type="InterPro" id="IPR019289">
    <property type="entry name" value="Phage_tail_E/E"/>
</dbReference>
<evidence type="ECO:0008006" key="3">
    <source>
        <dbReference type="Google" id="ProtNLM"/>
    </source>
</evidence>
<organism evidence="1 2">
    <name type="scientific">Vibrio scophthalmi</name>
    <dbReference type="NCBI Taxonomy" id="45658"/>
    <lineage>
        <taxon>Bacteria</taxon>
        <taxon>Pseudomonadati</taxon>
        <taxon>Pseudomonadota</taxon>
        <taxon>Gammaproteobacteria</taxon>
        <taxon>Vibrionales</taxon>
        <taxon>Vibrionaceae</taxon>
        <taxon>Vibrio</taxon>
    </lineage>
</organism>
<evidence type="ECO:0000313" key="2">
    <source>
        <dbReference type="Proteomes" id="UP000092528"/>
    </source>
</evidence>
<dbReference type="RefSeq" id="WP_065545279.1">
    <property type="nucleotide sequence ID" value="NZ_CP016414.1"/>
</dbReference>
<protein>
    <recommendedName>
        <fullName evidence="3">Phage tail assembly protein</fullName>
    </recommendedName>
</protein>
<dbReference type="EMBL" id="CP016414">
    <property type="protein sequence ID" value="ANU36295.1"/>
    <property type="molecule type" value="Genomic_DNA"/>
</dbReference>
<evidence type="ECO:0000313" key="1">
    <source>
        <dbReference type="EMBL" id="ANU36295.1"/>
    </source>
</evidence>
<name>A0A1C7F838_9VIBR</name>
<keyword evidence="2" id="KW-1185">Reference proteome</keyword>